<sequence length="220" mass="25471">MEALRKRVNDIIEICWESFSAKIGCGLIVINKEASMQLNFAYLLKNTIDLAIHHEDEKITIELETTIPVNGKTKECDIVIKIEKADSTFYLPIEMKCYKKLASSGGKRGALDVFFKDVHTDIELLESYSKKENFLMGIMLVMTDFRTAIFPKKKTGKFWDYDISHGSEIKGTIIKNTAIGGFEVNIKIDGDYSFDWKEYNNFYFLKLETNLQWQKEYIQN</sequence>
<name>A0A6J4GJN0_9FLAO</name>
<gene>
    <name evidence="1" type="ORF">FLA105534_02042</name>
</gene>
<accession>A0A6J4GJN0</accession>
<proteinExistence type="predicted"/>
<evidence type="ECO:0000313" key="2">
    <source>
        <dbReference type="Proteomes" id="UP000479938"/>
    </source>
</evidence>
<reference evidence="1 2" key="1">
    <citation type="submission" date="2020-02" db="EMBL/GenBank/DDBJ databases">
        <authorList>
            <person name="Criscuolo A."/>
        </authorList>
    </citation>
    <scope>NUCLEOTIDE SEQUENCE [LARGE SCALE GENOMIC DNA]</scope>
    <source>
        <strain evidence="1">CIP105534</strain>
    </source>
</reference>
<keyword evidence="2" id="KW-1185">Reference proteome</keyword>
<evidence type="ECO:0000313" key="1">
    <source>
        <dbReference type="EMBL" id="CAA9198266.1"/>
    </source>
</evidence>
<dbReference type="AlphaFoldDB" id="A0A6J4GJN0"/>
<organism evidence="1 2">
    <name type="scientific">Flavobacterium bizetiae</name>
    <dbReference type="NCBI Taxonomy" id="2704140"/>
    <lineage>
        <taxon>Bacteria</taxon>
        <taxon>Pseudomonadati</taxon>
        <taxon>Bacteroidota</taxon>
        <taxon>Flavobacteriia</taxon>
        <taxon>Flavobacteriales</taxon>
        <taxon>Flavobacteriaceae</taxon>
        <taxon>Flavobacterium</taxon>
    </lineage>
</organism>
<protein>
    <submittedName>
        <fullName evidence="1">Uncharacterized protein</fullName>
    </submittedName>
</protein>
<dbReference type="RefSeq" id="WP_173970675.1">
    <property type="nucleotide sequence ID" value="NZ_CADCSU010000084.1"/>
</dbReference>
<dbReference type="EMBL" id="CADCSU010000084">
    <property type="protein sequence ID" value="CAA9198266.1"/>
    <property type="molecule type" value="Genomic_DNA"/>
</dbReference>
<dbReference type="Proteomes" id="UP000479938">
    <property type="component" value="Unassembled WGS sequence"/>
</dbReference>